<dbReference type="Proteomes" id="UP000281553">
    <property type="component" value="Unassembled WGS sequence"/>
</dbReference>
<feature type="transmembrane region" description="Helical" evidence="2">
    <location>
        <begin position="20"/>
        <end position="43"/>
    </location>
</feature>
<feature type="transmembrane region" description="Helical" evidence="2">
    <location>
        <begin position="176"/>
        <end position="208"/>
    </location>
</feature>
<evidence type="ECO:0000256" key="1">
    <source>
        <dbReference type="SAM" id="MobiDB-lite"/>
    </source>
</evidence>
<keyword evidence="2" id="KW-0812">Transmembrane</keyword>
<feature type="transmembrane region" description="Helical" evidence="2">
    <location>
        <begin position="97"/>
        <end position="115"/>
    </location>
</feature>
<dbReference type="Gene3D" id="1.20.1070.10">
    <property type="entry name" value="Rhodopsin 7-helix transmembrane proteins"/>
    <property type="match status" value="1"/>
</dbReference>
<dbReference type="EMBL" id="UYRU01046831">
    <property type="protein sequence ID" value="VDN09334.1"/>
    <property type="molecule type" value="Genomic_DNA"/>
</dbReference>
<proteinExistence type="predicted"/>
<evidence type="ECO:0008006" key="5">
    <source>
        <dbReference type="Google" id="ProtNLM"/>
    </source>
</evidence>
<dbReference type="OrthoDB" id="6259189at2759"/>
<reference evidence="3 4" key="1">
    <citation type="submission" date="2018-11" db="EMBL/GenBank/DDBJ databases">
        <authorList>
            <consortium name="Pathogen Informatics"/>
        </authorList>
    </citation>
    <scope>NUCLEOTIDE SEQUENCE [LARGE SCALE GENOMIC DNA]</scope>
</reference>
<evidence type="ECO:0000313" key="4">
    <source>
        <dbReference type="Proteomes" id="UP000281553"/>
    </source>
</evidence>
<keyword evidence="4" id="KW-1185">Reference proteome</keyword>
<name>A0A3P7KXP5_DIBLA</name>
<feature type="transmembrane region" description="Helical" evidence="2">
    <location>
        <begin position="320"/>
        <end position="342"/>
    </location>
</feature>
<keyword evidence="2" id="KW-0472">Membrane</keyword>
<dbReference type="AlphaFoldDB" id="A0A3P7KXP5"/>
<keyword evidence="2" id="KW-1133">Transmembrane helix</keyword>
<feature type="transmembrane region" description="Helical" evidence="2">
    <location>
        <begin position="280"/>
        <end position="300"/>
    </location>
</feature>
<feature type="region of interest" description="Disordered" evidence="1">
    <location>
        <begin position="230"/>
        <end position="258"/>
    </location>
</feature>
<accession>A0A3P7KXP5</accession>
<evidence type="ECO:0000256" key="2">
    <source>
        <dbReference type="SAM" id="Phobius"/>
    </source>
</evidence>
<organism evidence="3 4">
    <name type="scientific">Dibothriocephalus latus</name>
    <name type="common">Fish tapeworm</name>
    <name type="synonym">Diphyllobothrium latum</name>
    <dbReference type="NCBI Taxonomy" id="60516"/>
    <lineage>
        <taxon>Eukaryota</taxon>
        <taxon>Metazoa</taxon>
        <taxon>Spiralia</taxon>
        <taxon>Lophotrochozoa</taxon>
        <taxon>Platyhelminthes</taxon>
        <taxon>Cestoda</taxon>
        <taxon>Eucestoda</taxon>
        <taxon>Diphyllobothriidea</taxon>
        <taxon>Diphyllobothriidae</taxon>
        <taxon>Dibothriocephalus</taxon>
    </lineage>
</organism>
<feature type="transmembrane region" description="Helical" evidence="2">
    <location>
        <begin position="136"/>
        <end position="156"/>
    </location>
</feature>
<feature type="transmembrane region" description="Helical" evidence="2">
    <location>
        <begin position="50"/>
        <end position="70"/>
    </location>
</feature>
<gene>
    <name evidence="3" type="ORF">DILT_LOCUS5165</name>
</gene>
<feature type="compositionally biased region" description="Low complexity" evidence="1">
    <location>
        <begin position="230"/>
        <end position="253"/>
    </location>
</feature>
<dbReference type="SUPFAM" id="SSF81321">
    <property type="entry name" value="Family A G protein-coupled receptor-like"/>
    <property type="match status" value="1"/>
</dbReference>
<evidence type="ECO:0000313" key="3">
    <source>
        <dbReference type="EMBL" id="VDN09334.1"/>
    </source>
</evidence>
<sequence length="375" mass="41465">MMFDVSNCGPVYNCASVLDICAIVLNSFGCLANLTVTVLLFCLRCKKSEGLILLRVLSSSCLAFTVINFMEKVGFHNPNTGNHYVDGLICTLWTTRFPFWYTYCQICHSLYFFVCNRASEMLQMNNYPITTEKQRLTAYLLLVFIFSFIGALPLLLMTHPNTKNCACAPLPENFTILTLLYAHAFLSVMLFGFIYPVICLCICTALILRLRKSERGFITDELDESYFPKSQSLPASATSTTTSTPSVQSGSSSAERDIRDCESNSAGTLERLANKSVRHAWSASCCIIPLTAAFIAGTSFESIQQLLSAAGVFTYKLRSPAQQFSVTLTSLSTALVPLILFFHIPAMRSLIFVAIESIQNKISGKKLADVGDLSR</sequence>
<protein>
    <recommendedName>
        <fullName evidence="5">G-protein coupled receptors family 1 profile domain-containing protein</fullName>
    </recommendedName>
</protein>